<dbReference type="OrthoDB" id="9812205at2"/>
<protein>
    <recommendedName>
        <fullName evidence="3">UPF0434 protein EOE66_15745</fullName>
    </recommendedName>
</protein>
<evidence type="ECO:0000256" key="2">
    <source>
        <dbReference type="ARBA" id="ARBA00061381"/>
    </source>
</evidence>
<organism evidence="4 5">
    <name type="scientific">Rubrivivax rivuli</name>
    <dbReference type="NCBI Taxonomy" id="1862385"/>
    <lineage>
        <taxon>Bacteria</taxon>
        <taxon>Pseudomonadati</taxon>
        <taxon>Pseudomonadota</taxon>
        <taxon>Betaproteobacteria</taxon>
        <taxon>Burkholderiales</taxon>
        <taxon>Sphaerotilaceae</taxon>
        <taxon>Rubrivivax</taxon>
    </lineage>
</organism>
<dbReference type="HAMAP" id="MF_01187">
    <property type="entry name" value="UPF0434"/>
    <property type="match status" value="1"/>
</dbReference>
<dbReference type="PANTHER" id="PTHR33505:SF4">
    <property type="entry name" value="PROTEIN PREY, MITOCHONDRIAL"/>
    <property type="match status" value="1"/>
</dbReference>
<comment type="similarity">
    <text evidence="2">In the C-terminal section; belongs to the UPF0434 family.</text>
</comment>
<sequence length="65" mass="7066">MSLDHRLIDLLVCPVCKGPLDMQRDAEQRPTALVCPADRLAFPLRDGIPVMLESEARPLDGPAAA</sequence>
<dbReference type="FunFam" id="2.20.25.10:FF:000002">
    <property type="entry name" value="UPF0434 protein YcaR"/>
    <property type="match status" value="1"/>
</dbReference>
<proteinExistence type="inferred from homology"/>
<dbReference type="GO" id="GO:0005829">
    <property type="term" value="C:cytosol"/>
    <property type="evidence" value="ECO:0007669"/>
    <property type="project" value="TreeGrafter"/>
</dbReference>
<name>A0A437RFN5_9BURK</name>
<reference evidence="4 5" key="1">
    <citation type="submission" date="2019-01" db="EMBL/GenBank/DDBJ databases">
        <authorList>
            <person name="Chen W.-M."/>
        </authorList>
    </citation>
    <scope>NUCLEOTIDE SEQUENCE [LARGE SCALE GENOMIC DNA]</scope>
    <source>
        <strain evidence="4 5">KYPY4</strain>
    </source>
</reference>
<evidence type="ECO:0000256" key="1">
    <source>
        <dbReference type="ARBA" id="ARBA00061313"/>
    </source>
</evidence>
<gene>
    <name evidence="4" type="ORF">EOE66_15745</name>
</gene>
<dbReference type="AlphaFoldDB" id="A0A437RFN5"/>
<evidence type="ECO:0000256" key="3">
    <source>
        <dbReference type="HAMAP-Rule" id="MF_01187"/>
    </source>
</evidence>
<evidence type="ECO:0000313" key="5">
    <source>
        <dbReference type="Proteomes" id="UP000285575"/>
    </source>
</evidence>
<comment type="similarity">
    <text evidence="1">In the N-terminal section; belongs to the LpxK family.</text>
</comment>
<comment type="similarity">
    <text evidence="3">Belongs to the UPF0434 family.</text>
</comment>
<keyword evidence="5" id="KW-1185">Reference proteome</keyword>
<dbReference type="Proteomes" id="UP000285575">
    <property type="component" value="Unassembled WGS sequence"/>
</dbReference>
<comment type="caution">
    <text evidence="4">The sequence shown here is derived from an EMBL/GenBank/DDBJ whole genome shotgun (WGS) entry which is preliminary data.</text>
</comment>
<dbReference type="EMBL" id="SACR01000004">
    <property type="protein sequence ID" value="RVU45559.1"/>
    <property type="molecule type" value="Genomic_DNA"/>
</dbReference>
<evidence type="ECO:0000313" key="4">
    <source>
        <dbReference type="EMBL" id="RVU45559.1"/>
    </source>
</evidence>
<dbReference type="PANTHER" id="PTHR33505">
    <property type="entry name" value="ZGC:162634"/>
    <property type="match status" value="1"/>
</dbReference>
<dbReference type="Pfam" id="PF03966">
    <property type="entry name" value="Trm112p"/>
    <property type="match status" value="1"/>
</dbReference>
<dbReference type="InterPro" id="IPR005651">
    <property type="entry name" value="Trm112-like"/>
</dbReference>
<accession>A0A437RFN5</accession>
<dbReference type="Gene3D" id="2.20.25.10">
    <property type="match status" value="1"/>
</dbReference>
<dbReference type="SUPFAM" id="SSF158997">
    <property type="entry name" value="Trm112p-like"/>
    <property type="match status" value="1"/>
</dbReference>